<comment type="caution">
    <text evidence="1">The sequence shown here is derived from an EMBL/GenBank/DDBJ whole genome shotgun (WGS) entry which is preliminary data.</text>
</comment>
<dbReference type="Proteomes" id="UP000272474">
    <property type="component" value="Unassembled WGS sequence"/>
</dbReference>
<protein>
    <recommendedName>
        <fullName evidence="3">Cupin domain-containing protein</fullName>
    </recommendedName>
</protein>
<dbReference type="AlphaFoldDB" id="A0A3A9ZF02"/>
<dbReference type="InterPro" id="IPR011051">
    <property type="entry name" value="RmlC_Cupin_sf"/>
</dbReference>
<evidence type="ECO:0008006" key="3">
    <source>
        <dbReference type="Google" id="ProtNLM"/>
    </source>
</evidence>
<dbReference type="OrthoDB" id="4569726at2"/>
<gene>
    <name evidence="1" type="ORF">D7294_02280</name>
</gene>
<accession>A0A3A9ZF02</accession>
<name>A0A3A9ZF02_9ACTN</name>
<organism evidence="1 2">
    <name type="scientific">Streptomyces hoynatensis</name>
    <dbReference type="NCBI Taxonomy" id="1141874"/>
    <lineage>
        <taxon>Bacteria</taxon>
        <taxon>Bacillati</taxon>
        <taxon>Actinomycetota</taxon>
        <taxon>Actinomycetes</taxon>
        <taxon>Kitasatosporales</taxon>
        <taxon>Streptomycetaceae</taxon>
        <taxon>Streptomyces</taxon>
    </lineage>
</organism>
<dbReference type="Gene3D" id="2.60.120.10">
    <property type="entry name" value="Jelly Rolls"/>
    <property type="match status" value="1"/>
</dbReference>
<reference evidence="1 2" key="1">
    <citation type="journal article" date="2014" name="Int. J. Syst. Evol. Microbiol.">
        <title>Streptomyces hoynatensis sp. nov., isolated from deep marine sediment.</title>
        <authorList>
            <person name="Veyisoglu A."/>
            <person name="Sahin N."/>
        </authorList>
    </citation>
    <scope>NUCLEOTIDE SEQUENCE [LARGE SCALE GENOMIC DNA]</scope>
    <source>
        <strain evidence="1 2">KCTC 29097</strain>
    </source>
</reference>
<dbReference type="RefSeq" id="WP_120674796.1">
    <property type="nucleotide sequence ID" value="NZ_RBAL01000001.1"/>
</dbReference>
<evidence type="ECO:0000313" key="2">
    <source>
        <dbReference type="Proteomes" id="UP000272474"/>
    </source>
</evidence>
<proteinExistence type="predicted"/>
<evidence type="ECO:0000313" key="1">
    <source>
        <dbReference type="EMBL" id="RKN47032.1"/>
    </source>
</evidence>
<dbReference type="InterPro" id="IPR014710">
    <property type="entry name" value="RmlC-like_jellyroll"/>
</dbReference>
<dbReference type="EMBL" id="RBAL01000001">
    <property type="protein sequence ID" value="RKN47032.1"/>
    <property type="molecule type" value="Genomic_DNA"/>
</dbReference>
<sequence>MAGAEPRPVVESDPELPPWEALRAPLLVDRPGIRCWVETVEPGETRPLHTHRHPWVTVVVQGAHGENLSPQGEVLAAGELVTGHVGYNGPERLPLRHCVRNTSDRTLVMVAIELRAEEGPQAPHTP</sequence>
<keyword evidence="2" id="KW-1185">Reference proteome</keyword>
<dbReference type="SUPFAM" id="SSF51182">
    <property type="entry name" value="RmlC-like cupins"/>
    <property type="match status" value="1"/>
</dbReference>